<name>Q0UUA2_PHANO</name>
<evidence type="ECO:0000313" key="3">
    <source>
        <dbReference type="Proteomes" id="UP000001055"/>
    </source>
</evidence>
<dbReference type="KEGG" id="pno:SNOG_04662"/>
<feature type="compositionally biased region" description="Basic and acidic residues" evidence="1">
    <location>
        <begin position="193"/>
        <end position="204"/>
    </location>
</feature>
<protein>
    <submittedName>
        <fullName evidence="2">Uncharacterized protein</fullName>
    </submittedName>
</protein>
<dbReference type="AlphaFoldDB" id="Q0UUA2"/>
<dbReference type="RefSeq" id="XP_001795075.1">
    <property type="nucleotide sequence ID" value="XM_001795023.1"/>
</dbReference>
<feature type="compositionally biased region" description="Basic and acidic residues" evidence="1">
    <location>
        <begin position="27"/>
        <end position="74"/>
    </location>
</feature>
<organism evidence="2 3">
    <name type="scientific">Phaeosphaeria nodorum (strain SN15 / ATCC MYA-4574 / FGSC 10173)</name>
    <name type="common">Glume blotch fungus</name>
    <name type="synonym">Parastagonospora nodorum</name>
    <dbReference type="NCBI Taxonomy" id="321614"/>
    <lineage>
        <taxon>Eukaryota</taxon>
        <taxon>Fungi</taxon>
        <taxon>Dikarya</taxon>
        <taxon>Ascomycota</taxon>
        <taxon>Pezizomycotina</taxon>
        <taxon>Dothideomycetes</taxon>
        <taxon>Pleosporomycetidae</taxon>
        <taxon>Pleosporales</taxon>
        <taxon>Pleosporineae</taxon>
        <taxon>Phaeosphaeriaceae</taxon>
        <taxon>Parastagonospora</taxon>
    </lineage>
</organism>
<feature type="region of interest" description="Disordered" evidence="1">
    <location>
        <begin position="142"/>
        <end position="204"/>
    </location>
</feature>
<feature type="compositionally biased region" description="Low complexity" evidence="1">
    <location>
        <begin position="101"/>
        <end position="117"/>
    </location>
</feature>
<dbReference type="eggNOG" id="ENOG502SQUP">
    <property type="taxonomic scope" value="Eukaryota"/>
</dbReference>
<dbReference type="Proteomes" id="UP000001055">
    <property type="component" value="Unassembled WGS sequence"/>
</dbReference>
<evidence type="ECO:0000313" key="2">
    <source>
        <dbReference type="EMBL" id="EAT88422.1"/>
    </source>
</evidence>
<accession>Q0UUA2</accession>
<dbReference type="GeneID" id="5971943"/>
<sequence>MPNPTDSMTNRNPPQLELRVAELHMRSQRELHVDSEEAVQHERRRVSRELEPIHAHESSRRSSEVLHQSPDHASLRSRNASSRNSTGSHNSPRPGVGNEGTATDTSQTTIQSTTPSSRWYTPITSFWSTHISLKIDSNAHRDHLGTFPSPPSPMSLTQHSSPRTHFPRLPAYLPDPRRHRSPDRPTFPTPARRQSESRPGVLRDRPPAECFVHRYGVVGGCNWGAEVLEVAEGVGEGDGAGGWVGGIGGYGGKFFAGGSYVCIGAGSEH</sequence>
<dbReference type="EMBL" id="CH445330">
    <property type="protein sequence ID" value="EAT88422.1"/>
    <property type="molecule type" value="Genomic_DNA"/>
</dbReference>
<feature type="compositionally biased region" description="Polar residues" evidence="1">
    <location>
        <begin position="154"/>
        <end position="163"/>
    </location>
</feature>
<gene>
    <name evidence="2" type="ORF">SNOG_04662</name>
</gene>
<proteinExistence type="predicted"/>
<dbReference type="InParanoid" id="Q0UUA2"/>
<dbReference type="VEuPathDB" id="FungiDB:JI435_046620"/>
<feature type="compositionally biased region" description="Low complexity" evidence="1">
    <location>
        <begin position="76"/>
        <end position="85"/>
    </location>
</feature>
<dbReference type="HOGENOM" id="CLU_1034824_0_0_1"/>
<evidence type="ECO:0000256" key="1">
    <source>
        <dbReference type="SAM" id="MobiDB-lite"/>
    </source>
</evidence>
<feature type="region of interest" description="Disordered" evidence="1">
    <location>
        <begin position="27"/>
        <end position="117"/>
    </location>
</feature>
<reference evidence="3" key="1">
    <citation type="journal article" date="2007" name="Plant Cell">
        <title>Dothideomycete-plant interactions illuminated by genome sequencing and EST analysis of the wheat pathogen Stagonospora nodorum.</title>
        <authorList>
            <person name="Hane J.K."/>
            <person name="Lowe R.G."/>
            <person name="Solomon P.S."/>
            <person name="Tan K.C."/>
            <person name="Schoch C.L."/>
            <person name="Spatafora J.W."/>
            <person name="Crous P.W."/>
            <person name="Kodira C."/>
            <person name="Birren B.W."/>
            <person name="Galagan J.E."/>
            <person name="Torriani S.F."/>
            <person name="McDonald B.A."/>
            <person name="Oliver R.P."/>
        </authorList>
    </citation>
    <scope>NUCLEOTIDE SEQUENCE [LARGE SCALE GENOMIC DNA]</scope>
    <source>
        <strain evidence="3">SN15 / ATCC MYA-4574 / FGSC 10173</strain>
    </source>
</reference>